<dbReference type="Pfam" id="PF13511">
    <property type="entry name" value="DUF4124"/>
    <property type="match status" value="1"/>
</dbReference>
<dbReference type="InterPro" id="IPR025392">
    <property type="entry name" value="DUF4124"/>
</dbReference>
<name>A0ABU2WGS0_9GAMM</name>
<feature type="signal peptide" evidence="1">
    <location>
        <begin position="1"/>
        <end position="20"/>
    </location>
</feature>
<sequence>MTRIFLPALLGLLLTAQALAQGEPIYRYVDEDGVVHYTDKPPSQNAQPADLPPLRTYTPAELESVEHQLDENDGSNSSEKVEKYRELRIVTPSPEETIRGAERIVPVAVTSDPSLMAGHRVQFFLDGEAQAPPALSTSTVFSGVERGTHAVSAAIVDEQGKPLIRAQPVQVFVKPPIAR</sequence>
<feature type="chain" id="PRO_5047140215" evidence="1">
    <location>
        <begin position="21"/>
        <end position="179"/>
    </location>
</feature>
<keyword evidence="4" id="KW-1185">Reference proteome</keyword>
<gene>
    <name evidence="3" type="ORF">RM530_06810</name>
</gene>
<reference evidence="3 4" key="1">
    <citation type="submission" date="2023-09" db="EMBL/GenBank/DDBJ databases">
        <authorList>
            <person name="Rey-Velasco X."/>
        </authorList>
    </citation>
    <scope>NUCLEOTIDE SEQUENCE [LARGE SCALE GENOMIC DNA]</scope>
    <source>
        <strain evidence="3 4">W345</strain>
    </source>
</reference>
<dbReference type="Proteomes" id="UP001254608">
    <property type="component" value="Unassembled WGS sequence"/>
</dbReference>
<evidence type="ECO:0000313" key="4">
    <source>
        <dbReference type="Proteomes" id="UP001254608"/>
    </source>
</evidence>
<protein>
    <submittedName>
        <fullName evidence="3">DUF4124 domain-containing protein</fullName>
    </submittedName>
</protein>
<dbReference type="EMBL" id="JAVRIC010000007">
    <property type="protein sequence ID" value="MDT0497075.1"/>
    <property type="molecule type" value="Genomic_DNA"/>
</dbReference>
<comment type="caution">
    <text evidence="3">The sequence shown here is derived from an EMBL/GenBank/DDBJ whole genome shotgun (WGS) entry which is preliminary data.</text>
</comment>
<evidence type="ECO:0000313" key="3">
    <source>
        <dbReference type="EMBL" id="MDT0497075.1"/>
    </source>
</evidence>
<evidence type="ECO:0000256" key="1">
    <source>
        <dbReference type="SAM" id="SignalP"/>
    </source>
</evidence>
<feature type="domain" description="DUF4124" evidence="2">
    <location>
        <begin position="12"/>
        <end position="61"/>
    </location>
</feature>
<evidence type="ECO:0000259" key="2">
    <source>
        <dbReference type="Pfam" id="PF13511"/>
    </source>
</evidence>
<accession>A0ABU2WGS0</accession>
<dbReference type="RefSeq" id="WP_311364469.1">
    <property type="nucleotide sequence ID" value="NZ_JAVRIC010000007.1"/>
</dbReference>
<proteinExistence type="predicted"/>
<organism evidence="3 4">
    <name type="scientific">Banduia mediterranea</name>
    <dbReference type="NCBI Taxonomy" id="3075609"/>
    <lineage>
        <taxon>Bacteria</taxon>
        <taxon>Pseudomonadati</taxon>
        <taxon>Pseudomonadota</taxon>
        <taxon>Gammaproteobacteria</taxon>
        <taxon>Nevskiales</taxon>
        <taxon>Algiphilaceae</taxon>
        <taxon>Banduia</taxon>
    </lineage>
</organism>
<keyword evidence="1" id="KW-0732">Signal</keyword>